<dbReference type="AlphaFoldDB" id="A0A392SYV1"/>
<name>A0A392SYV1_9FABA</name>
<reference evidence="1 2" key="1">
    <citation type="journal article" date="2018" name="Front. Plant Sci.">
        <title>Red Clover (Trifolium pratense) and Zigzag Clover (T. medium) - A Picture of Genomic Similarities and Differences.</title>
        <authorList>
            <person name="Dluhosova J."/>
            <person name="Istvanek J."/>
            <person name="Nedelnik J."/>
            <person name="Repkova J."/>
        </authorList>
    </citation>
    <scope>NUCLEOTIDE SEQUENCE [LARGE SCALE GENOMIC DNA]</scope>
    <source>
        <strain evidence="2">cv. 10/8</strain>
        <tissue evidence="1">Leaf</tissue>
    </source>
</reference>
<evidence type="ECO:0000313" key="2">
    <source>
        <dbReference type="Proteomes" id="UP000265520"/>
    </source>
</evidence>
<proteinExistence type="predicted"/>
<dbReference type="Proteomes" id="UP000265520">
    <property type="component" value="Unassembled WGS sequence"/>
</dbReference>
<protein>
    <submittedName>
        <fullName evidence="1">Uncharacterized protein</fullName>
    </submittedName>
</protein>
<comment type="caution">
    <text evidence="1">The sequence shown here is derived from an EMBL/GenBank/DDBJ whole genome shotgun (WGS) entry which is preliminary data.</text>
</comment>
<sequence>GGNALSIARCAGEYGAARRSVRRKHQESLPSARCADLYGASRTFIVHHARCAERVVRRAYAKSI</sequence>
<organism evidence="1 2">
    <name type="scientific">Trifolium medium</name>
    <dbReference type="NCBI Taxonomy" id="97028"/>
    <lineage>
        <taxon>Eukaryota</taxon>
        <taxon>Viridiplantae</taxon>
        <taxon>Streptophyta</taxon>
        <taxon>Embryophyta</taxon>
        <taxon>Tracheophyta</taxon>
        <taxon>Spermatophyta</taxon>
        <taxon>Magnoliopsida</taxon>
        <taxon>eudicotyledons</taxon>
        <taxon>Gunneridae</taxon>
        <taxon>Pentapetalae</taxon>
        <taxon>rosids</taxon>
        <taxon>fabids</taxon>
        <taxon>Fabales</taxon>
        <taxon>Fabaceae</taxon>
        <taxon>Papilionoideae</taxon>
        <taxon>50 kb inversion clade</taxon>
        <taxon>NPAAA clade</taxon>
        <taxon>Hologalegina</taxon>
        <taxon>IRL clade</taxon>
        <taxon>Trifolieae</taxon>
        <taxon>Trifolium</taxon>
    </lineage>
</organism>
<keyword evidence="2" id="KW-1185">Reference proteome</keyword>
<feature type="non-terminal residue" evidence="1">
    <location>
        <position position="1"/>
    </location>
</feature>
<accession>A0A392SYV1</accession>
<dbReference type="EMBL" id="LXQA010466654">
    <property type="protein sequence ID" value="MCI53652.1"/>
    <property type="molecule type" value="Genomic_DNA"/>
</dbReference>
<evidence type="ECO:0000313" key="1">
    <source>
        <dbReference type="EMBL" id="MCI53652.1"/>
    </source>
</evidence>